<dbReference type="Proteomes" id="UP001234297">
    <property type="component" value="Chromosome 8"/>
</dbReference>
<protein>
    <submittedName>
        <fullName evidence="1">Uncharacterized protein</fullName>
    </submittedName>
</protein>
<accession>A0ACC2LKX0</accession>
<sequence length="195" mass="21503">MPTTIFFVISISETPGNTFNPPCSILPSESELLPLGDSCFCPLGDCCRYLSGTIVAISLNGRLLSSFVATSLGTSHFEGIDDYGLELDFLVSEFSLSANGIRSLPLFPIDTDRLQPDKNCLFSILPPPEFSMGRNNHLGLSNFIIRDRLYYKSAFGWGNLGDQWLGIPNKRWQLGMGWRLNAPGTGGESNWRQST</sequence>
<name>A0ACC2LKX0_PERAE</name>
<evidence type="ECO:0000313" key="2">
    <source>
        <dbReference type="Proteomes" id="UP001234297"/>
    </source>
</evidence>
<evidence type="ECO:0000313" key="1">
    <source>
        <dbReference type="EMBL" id="KAJ8634074.1"/>
    </source>
</evidence>
<dbReference type="EMBL" id="CM056816">
    <property type="protein sequence ID" value="KAJ8634074.1"/>
    <property type="molecule type" value="Genomic_DNA"/>
</dbReference>
<organism evidence="1 2">
    <name type="scientific">Persea americana</name>
    <name type="common">Avocado</name>
    <dbReference type="NCBI Taxonomy" id="3435"/>
    <lineage>
        <taxon>Eukaryota</taxon>
        <taxon>Viridiplantae</taxon>
        <taxon>Streptophyta</taxon>
        <taxon>Embryophyta</taxon>
        <taxon>Tracheophyta</taxon>
        <taxon>Spermatophyta</taxon>
        <taxon>Magnoliopsida</taxon>
        <taxon>Magnoliidae</taxon>
        <taxon>Laurales</taxon>
        <taxon>Lauraceae</taxon>
        <taxon>Persea</taxon>
    </lineage>
</organism>
<keyword evidence="2" id="KW-1185">Reference proteome</keyword>
<reference evidence="1 2" key="1">
    <citation type="journal article" date="2022" name="Hortic Res">
        <title>A haplotype resolved chromosomal level avocado genome allows analysis of novel avocado genes.</title>
        <authorList>
            <person name="Nath O."/>
            <person name="Fletcher S.J."/>
            <person name="Hayward A."/>
            <person name="Shaw L.M."/>
            <person name="Masouleh A.K."/>
            <person name="Furtado A."/>
            <person name="Henry R.J."/>
            <person name="Mitter N."/>
        </authorList>
    </citation>
    <scope>NUCLEOTIDE SEQUENCE [LARGE SCALE GENOMIC DNA]</scope>
    <source>
        <strain evidence="2">cv. Hass</strain>
    </source>
</reference>
<gene>
    <name evidence="1" type="ORF">MRB53_027410</name>
</gene>
<comment type="caution">
    <text evidence="1">The sequence shown here is derived from an EMBL/GenBank/DDBJ whole genome shotgun (WGS) entry which is preliminary data.</text>
</comment>
<proteinExistence type="predicted"/>